<sequence length="39" mass="4452">MLIIASLIPVRESPLHELNDWVKREMKEFLLCSGQLKGG</sequence>
<evidence type="ECO:0000313" key="2">
    <source>
        <dbReference type="Proteomes" id="UP000049495"/>
    </source>
</evidence>
<accession>A0A822MQB1</accession>
<dbReference type="Proteomes" id="UP000049495">
    <property type="component" value="Unassembled WGS sequence"/>
</dbReference>
<protein>
    <submittedName>
        <fullName evidence="1">Uncharacterized protein</fullName>
    </submittedName>
</protein>
<comment type="caution">
    <text evidence="1">The sequence shown here is derived from an EMBL/GenBank/DDBJ whole genome shotgun (WGS) entry which is preliminary data.</text>
</comment>
<dbReference type="EMBL" id="CCJV01000056">
    <property type="protein sequence ID" value="CDT12760.1"/>
    <property type="molecule type" value="Genomic_DNA"/>
</dbReference>
<proteinExistence type="predicted"/>
<dbReference type="AlphaFoldDB" id="A0A822MQB1"/>
<evidence type="ECO:0000313" key="1">
    <source>
        <dbReference type="EMBL" id="CDT12760.1"/>
    </source>
</evidence>
<gene>
    <name evidence="1" type="ORF">VCR5J5_1490013</name>
</gene>
<reference evidence="2" key="1">
    <citation type="submission" date="2014-06" db="EMBL/GenBank/DDBJ databases">
        <authorList>
            <person name="Le Roux Frederique"/>
        </authorList>
    </citation>
    <scope>NUCLEOTIDE SEQUENCE [LARGE SCALE GENOMIC DNA]</scope>
    <source>
        <strain evidence="2">J5-5</strain>
    </source>
</reference>
<organism evidence="1 2">
    <name type="scientific">Vibrio crassostreae</name>
    <dbReference type="NCBI Taxonomy" id="246167"/>
    <lineage>
        <taxon>Bacteria</taxon>
        <taxon>Pseudomonadati</taxon>
        <taxon>Pseudomonadota</taxon>
        <taxon>Gammaproteobacteria</taxon>
        <taxon>Vibrionales</taxon>
        <taxon>Vibrionaceae</taxon>
        <taxon>Vibrio</taxon>
    </lineage>
</organism>
<name>A0A822MQB1_9VIBR</name>